<evidence type="ECO:0000256" key="5">
    <source>
        <dbReference type="SAM" id="MobiDB-lite"/>
    </source>
</evidence>
<feature type="compositionally biased region" description="Low complexity" evidence="5">
    <location>
        <begin position="1285"/>
        <end position="1302"/>
    </location>
</feature>
<comment type="caution">
    <text evidence="9">The sequence shown here is derived from an EMBL/GenBank/DDBJ whole genome shotgun (WGS) entry which is preliminary data.</text>
</comment>
<feature type="domain" description="Ig-like" evidence="7">
    <location>
        <begin position="128"/>
        <end position="213"/>
    </location>
</feature>
<dbReference type="FunFam" id="2.60.40.10:FF:000323">
    <property type="entry name" value="Immunoglobulin superfamily member 9B"/>
    <property type="match status" value="1"/>
</dbReference>
<organism evidence="9 10">
    <name type="scientific">Labeo rohita</name>
    <name type="common">Indian major carp</name>
    <name type="synonym">Cyprinus rohita</name>
    <dbReference type="NCBI Taxonomy" id="84645"/>
    <lineage>
        <taxon>Eukaryota</taxon>
        <taxon>Metazoa</taxon>
        <taxon>Chordata</taxon>
        <taxon>Craniata</taxon>
        <taxon>Vertebrata</taxon>
        <taxon>Euteleostomi</taxon>
        <taxon>Actinopterygii</taxon>
        <taxon>Neopterygii</taxon>
        <taxon>Teleostei</taxon>
        <taxon>Ostariophysi</taxon>
        <taxon>Cypriniformes</taxon>
        <taxon>Cyprinidae</taxon>
        <taxon>Labeoninae</taxon>
        <taxon>Labeonini</taxon>
        <taxon>Labeo</taxon>
    </lineage>
</organism>
<dbReference type="CDD" id="cd00096">
    <property type="entry name" value="Ig"/>
    <property type="match status" value="2"/>
</dbReference>
<feature type="region of interest" description="Disordered" evidence="5">
    <location>
        <begin position="1160"/>
        <end position="1351"/>
    </location>
</feature>
<feature type="transmembrane region" description="Helical" evidence="6">
    <location>
        <begin position="660"/>
        <end position="685"/>
    </location>
</feature>
<dbReference type="SUPFAM" id="SSF48726">
    <property type="entry name" value="Immunoglobulin"/>
    <property type="match status" value="4"/>
</dbReference>
<dbReference type="SMART" id="SM00406">
    <property type="entry name" value="IGv"/>
    <property type="match status" value="2"/>
</dbReference>
<dbReference type="InterPro" id="IPR036116">
    <property type="entry name" value="FN3_sf"/>
</dbReference>
<dbReference type="Pfam" id="PF13895">
    <property type="entry name" value="Ig_2"/>
    <property type="match status" value="1"/>
</dbReference>
<dbReference type="InterPro" id="IPR003598">
    <property type="entry name" value="Ig_sub2"/>
</dbReference>
<dbReference type="PANTHER" id="PTHR12231">
    <property type="entry name" value="CTX-RELATED TYPE I TRANSMEMBRANE PROTEIN"/>
    <property type="match status" value="1"/>
</dbReference>
<keyword evidence="1" id="KW-0732">Signal</keyword>
<feature type="domain" description="Fibronectin type-III" evidence="8">
    <location>
        <begin position="442"/>
        <end position="541"/>
    </location>
</feature>
<feature type="compositionally biased region" description="Low complexity" evidence="5">
    <location>
        <begin position="1205"/>
        <end position="1230"/>
    </location>
</feature>
<feature type="compositionally biased region" description="Low complexity" evidence="5">
    <location>
        <begin position="1335"/>
        <end position="1346"/>
    </location>
</feature>
<feature type="region of interest" description="Disordered" evidence="5">
    <location>
        <begin position="409"/>
        <end position="432"/>
    </location>
</feature>
<feature type="region of interest" description="Disordered" evidence="5">
    <location>
        <begin position="695"/>
        <end position="783"/>
    </location>
</feature>
<protein>
    <submittedName>
        <fullName evidence="9">Turtle-like protein</fullName>
    </submittedName>
</protein>
<keyword evidence="4" id="KW-0393">Immunoglobulin domain</keyword>
<evidence type="ECO:0000313" key="9">
    <source>
        <dbReference type="EMBL" id="RXN27054.1"/>
    </source>
</evidence>
<reference evidence="9 10" key="1">
    <citation type="submission" date="2018-03" db="EMBL/GenBank/DDBJ databases">
        <title>Draft genome sequence of Rohu Carp (Labeo rohita).</title>
        <authorList>
            <person name="Das P."/>
            <person name="Kushwaha B."/>
            <person name="Joshi C.G."/>
            <person name="Kumar D."/>
            <person name="Nagpure N.S."/>
            <person name="Sahoo L."/>
            <person name="Das S.P."/>
            <person name="Bit A."/>
            <person name="Patnaik S."/>
            <person name="Meher P.K."/>
            <person name="Jayasankar P."/>
            <person name="Koringa P.G."/>
            <person name="Patel N.V."/>
            <person name="Hinsu A.T."/>
            <person name="Kumar R."/>
            <person name="Pandey M."/>
            <person name="Agarwal S."/>
            <person name="Srivastava S."/>
            <person name="Singh M."/>
            <person name="Iquebal M.A."/>
            <person name="Jaiswal S."/>
            <person name="Angadi U.B."/>
            <person name="Kumar N."/>
            <person name="Raza M."/>
            <person name="Shah T.M."/>
            <person name="Rai A."/>
            <person name="Jena J.K."/>
        </authorList>
    </citation>
    <scope>NUCLEOTIDE SEQUENCE [LARGE SCALE GENOMIC DNA]</scope>
    <source>
        <strain evidence="9">DASCIFA01</strain>
        <tissue evidence="9">Testis</tissue>
    </source>
</reference>
<dbReference type="InterPro" id="IPR051170">
    <property type="entry name" value="Neural/epithelial_adhesion"/>
</dbReference>
<keyword evidence="6" id="KW-0472">Membrane</keyword>
<sequence>MLSFYWPVTLSQGAHGVREEPQFVTARAGETVILGCDVAHPLNGQPYVVEWFKFGVPIPFFINFRFYPPHVDPEYAGRASLHGKSSLRIERVRSEDQGWYECKVLMLEQQYHTFHNGSWVHLTVNAPPTFTDTPPQYVEAKEGGSITLSCTAFGNPKPSVSWLREGDPVQDSRKYKVSDGSLTIVSISREDRGAYTCRAYSEQGEAVHTTRLLVQGPPFIVSPPENITVNISQDAFFTCQAEAYPGNLTYTWFWEEDNVFFKNDLKRRVSILIDGSLIISQVKPEDAGKYTCSPSNSLGRPPSASAYLTVHYPARVVNMPPVIYVAIGLPGYIRCPVDANPPVTSVKWKKDGLPLRIEKYPGWSQMEDGSIRVSEVTEDSLGTYTCVPYNSLGTMGQSPPAPLVLKAQAHTPPPKSTFRSRRPRPMSRGNPVTTAALSRHSQSGTAMFQCETFFDILTVHREPTIARILGAYSIFLQCHTRVKREQLGPHDWLSMPVPSGQHWLLVQGLEPETAYQFSVLAQNKLGTGPFSEVVTVNTLVFPISTPEPLVLLTPPRCLTANRTQQGVLLTWIPPANHTSPIDHYIMEFRLGERWDVLDDAIPAGETELLARDLVQEAWYEFRVMAVMEDLVSEPSNVVGVSSTDYFPPPEVPDEGLARPVVAGIVATICFLAAAILFSTLAACFVNKQRRRKLKRRRDPPLSITHLRKSVETPSPLTPLPGIEPYWEGQERSSYRPPPASPLSSSGKVSPESIRSIGPPSESSEDGLRAKKFPQSPAKEKELSLYKKTKRAIISKKYSVSKHEAEATTPIELISRGPDGRFVMEPSDAETPVKARRIEGFPFVEESDLYPEFRQSDEENDDPGPMPPMMATLRPHQISPISSSQESYLQPPAYSPRFQRPMEGMTIMETSRLQATGQIRGAPHFRAFSHGQFYSYLGSPGEPEPPPPFYMPDTSPLSSVMSSPPYHLEGPFGHPTIPEEIGEGEIQHYAVSGYTLPLAHPSTSRSPDIWQRPDFTFATIEGPHFIFPPPHPLHLHPEPPLPPPLVLPPSALQPSALQVSPYPGILQLEAPKSRPGKSPSKVKPQGLPAKRLPMQEAQSLGQLRHTSHGMGVPVLPYPDPVSHMVGPSSFGSLDTRWYELTPRLSPRQPRRMEPSMVVLQPSRLSPLTQSPISSHEGSPEIVVRPRPRPSVIQPPIPPEMSEITLQPPSSVSFSRRSSPSSSPAQGQGSRRASPSFRSHMAFATSAASYPSQSPSPPVESSNIFGQMPTQRRTEEEILPSEPSPPQLSASGKRRGASSGSAGSERIEALRYQRVKKAKKVGINNNNSKTRRKMGVPPSQTQQPHTSQVLQPEEALYLRKKKKKLTRQDPYARFSALLYRRPPREDQKAILASMDTADPDHATLL</sequence>
<dbReference type="Gene3D" id="2.60.40.10">
    <property type="entry name" value="Immunoglobulins"/>
    <property type="match status" value="6"/>
</dbReference>
<feature type="domain" description="Fibronectin type-III" evidence="8">
    <location>
        <begin position="554"/>
        <end position="649"/>
    </location>
</feature>
<dbReference type="InterPro" id="IPR007110">
    <property type="entry name" value="Ig-like_dom"/>
</dbReference>
<dbReference type="Pfam" id="PF07679">
    <property type="entry name" value="I-set"/>
    <property type="match status" value="1"/>
</dbReference>
<dbReference type="InterPro" id="IPR036179">
    <property type="entry name" value="Ig-like_dom_sf"/>
</dbReference>
<dbReference type="InterPro" id="IPR003961">
    <property type="entry name" value="FN3_dom"/>
</dbReference>
<feature type="compositionally biased region" description="Polar residues" evidence="5">
    <location>
        <begin position="1161"/>
        <end position="1175"/>
    </location>
</feature>
<feature type="compositionally biased region" description="Low complexity" evidence="5">
    <location>
        <begin position="1178"/>
        <end position="1190"/>
    </location>
</feature>
<evidence type="ECO:0000256" key="3">
    <source>
        <dbReference type="ARBA" id="ARBA00023157"/>
    </source>
</evidence>
<accession>A0A498N5U4</accession>
<keyword evidence="6" id="KW-0812">Transmembrane</keyword>
<feature type="domain" description="Ig-like" evidence="7">
    <location>
        <begin position="217"/>
        <end position="309"/>
    </location>
</feature>
<keyword evidence="3" id="KW-1015">Disulfide bond</keyword>
<dbReference type="Proteomes" id="UP000290572">
    <property type="component" value="Unassembled WGS sequence"/>
</dbReference>
<evidence type="ECO:0000256" key="2">
    <source>
        <dbReference type="ARBA" id="ARBA00022737"/>
    </source>
</evidence>
<dbReference type="PROSITE" id="PS50835">
    <property type="entry name" value="IG_LIKE"/>
    <property type="match status" value="4"/>
</dbReference>
<dbReference type="SMART" id="SM00409">
    <property type="entry name" value="IG"/>
    <property type="match status" value="4"/>
</dbReference>
<dbReference type="InterPro" id="IPR013098">
    <property type="entry name" value="Ig_I-set"/>
</dbReference>
<dbReference type="Pfam" id="PF00041">
    <property type="entry name" value="fn3"/>
    <property type="match status" value="1"/>
</dbReference>
<keyword evidence="6" id="KW-1133">Transmembrane helix</keyword>
<feature type="domain" description="Ig-like" evidence="7">
    <location>
        <begin position="7"/>
        <end position="104"/>
    </location>
</feature>
<gene>
    <name evidence="9" type="ORF">ROHU_020507</name>
</gene>
<dbReference type="SUPFAM" id="SSF49265">
    <property type="entry name" value="Fibronectin type III"/>
    <property type="match status" value="1"/>
</dbReference>
<dbReference type="FunFam" id="2.60.40.10:FF:000245">
    <property type="entry name" value="protein turtle homolog B isoform X2"/>
    <property type="match status" value="1"/>
</dbReference>
<dbReference type="EMBL" id="QBIY01012082">
    <property type="protein sequence ID" value="RXN27054.1"/>
    <property type="molecule type" value="Genomic_DNA"/>
</dbReference>
<name>A0A498N5U4_LABRO</name>
<dbReference type="CDD" id="cd00063">
    <property type="entry name" value="FN3"/>
    <property type="match status" value="2"/>
</dbReference>
<dbReference type="FunFam" id="2.60.40.10:FF:000321">
    <property type="entry name" value="protein turtle homolog B isoform X2"/>
    <property type="match status" value="1"/>
</dbReference>
<dbReference type="Pfam" id="PF13927">
    <property type="entry name" value="Ig_3"/>
    <property type="match status" value="1"/>
</dbReference>
<evidence type="ECO:0000313" key="10">
    <source>
        <dbReference type="Proteomes" id="UP000290572"/>
    </source>
</evidence>
<dbReference type="SMART" id="SM00060">
    <property type="entry name" value="FN3"/>
    <property type="match status" value="2"/>
</dbReference>
<dbReference type="Pfam" id="PF07686">
    <property type="entry name" value="V-set"/>
    <property type="match status" value="1"/>
</dbReference>
<evidence type="ECO:0000259" key="7">
    <source>
        <dbReference type="PROSITE" id="PS50835"/>
    </source>
</evidence>
<evidence type="ECO:0000256" key="6">
    <source>
        <dbReference type="SAM" id="Phobius"/>
    </source>
</evidence>
<evidence type="ECO:0000256" key="4">
    <source>
        <dbReference type="ARBA" id="ARBA00023319"/>
    </source>
</evidence>
<keyword evidence="2" id="KW-0677">Repeat</keyword>
<dbReference type="SMART" id="SM00408">
    <property type="entry name" value="IGc2"/>
    <property type="match status" value="4"/>
</dbReference>
<dbReference type="PANTHER" id="PTHR12231:SF240">
    <property type="entry name" value="PROTEIN TURTLE HOMOLOG B"/>
    <property type="match status" value="1"/>
</dbReference>
<dbReference type="STRING" id="84645.A0A498N5U4"/>
<feature type="region of interest" description="Disordered" evidence="5">
    <location>
        <begin position="1066"/>
        <end position="1090"/>
    </location>
</feature>
<evidence type="ECO:0000259" key="8">
    <source>
        <dbReference type="PROSITE" id="PS50853"/>
    </source>
</evidence>
<proteinExistence type="predicted"/>
<feature type="compositionally biased region" description="Low complexity" evidence="5">
    <location>
        <begin position="1242"/>
        <end position="1251"/>
    </location>
</feature>
<dbReference type="PROSITE" id="PS50853">
    <property type="entry name" value="FN3"/>
    <property type="match status" value="2"/>
</dbReference>
<dbReference type="GO" id="GO:0043005">
    <property type="term" value="C:neuron projection"/>
    <property type="evidence" value="ECO:0007669"/>
    <property type="project" value="TreeGrafter"/>
</dbReference>
<evidence type="ECO:0000256" key="1">
    <source>
        <dbReference type="ARBA" id="ARBA00022729"/>
    </source>
</evidence>
<dbReference type="InterPro" id="IPR003599">
    <property type="entry name" value="Ig_sub"/>
</dbReference>
<keyword evidence="10" id="KW-1185">Reference proteome</keyword>
<dbReference type="InterPro" id="IPR013106">
    <property type="entry name" value="Ig_V-set"/>
</dbReference>
<dbReference type="InterPro" id="IPR013783">
    <property type="entry name" value="Ig-like_fold"/>
</dbReference>
<feature type="domain" description="Ig-like" evidence="7">
    <location>
        <begin position="313"/>
        <end position="404"/>
    </location>
</feature>
<dbReference type="FunFam" id="2.60.40.10:FF:000226">
    <property type="entry name" value="protein turtle homolog B"/>
    <property type="match status" value="1"/>
</dbReference>